<organism evidence="2 3">
    <name type="scientific">Vigna radiata var. radiata</name>
    <name type="common">Mung bean</name>
    <name type="synonym">Phaseolus aureus</name>
    <dbReference type="NCBI Taxonomy" id="3916"/>
    <lineage>
        <taxon>Eukaryota</taxon>
        <taxon>Viridiplantae</taxon>
        <taxon>Streptophyta</taxon>
        <taxon>Embryophyta</taxon>
        <taxon>Tracheophyta</taxon>
        <taxon>Spermatophyta</taxon>
        <taxon>Magnoliopsida</taxon>
        <taxon>eudicotyledons</taxon>
        <taxon>Gunneridae</taxon>
        <taxon>Pentapetalae</taxon>
        <taxon>rosids</taxon>
        <taxon>fabids</taxon>
        <taxon>Fabales</taxon>
        <taxon>Fabaceae</taxon>
        <taxon>Papilionoideae</taxon>
        <taxon>50 kb inversion clade</taxon>
        <taxon>NPAAA clade</taxon>
        <taxon>indigoferoid/millettioid clade</taxon>
        <taxon>Phaseoleae</taxon>
        <taxon>Vigna</taxon>
    </lineage>
</organism>
<feature type="compositionally biased region" description="Basic and acidic residues" evidence="1">
    <location>
        <begin position="177"/>
        <end position="191"/>
    </location>
</feature>
<evidence type="ECO:0000256" key="1">
    <source>
        <dbReference type="SAM" id="MobiDB-lite"/>
    </source>
</evidence>
<reference evidence="3" key="2">
    <citation type="submission" date="2025-08" db="UniProtKB">
        <authorList>
            <consortium name="RefSeq"/>
        </authorList>
    </citation>
    <scope>IDENTIFICATION</scope>
    <source>
        <tissue evidence="3">Leaf</tissue>
    </source>
</reference>
<proteinExistence type="predicted"/>
<protein>
    <submittedName>
        <fullName evidence="3">Max-binding protein MNT-like</fullName>
    </submittedName>
</protein>
<dbReference type="OrthoDB" id="1435328at2759"/>
<feature type="region of interest" description="Disordered" evidence="1">
    <location>
        <begin position="1"/>
        <end position="102"/>
    </location>
</feature>
<dbReference type="Proteomes" id="UP000087766">
    <property type="component" value="Chromosome 8"/>
</dbReference>
<dbReference type="RefSeq" id="XP_014511687.1">
    <property type="nucleotide sequence ID" value="XM_014656201.1"/>
</dbReference>
<evidence type="ECO:0000313" key="3">
    <source>
        <dbReference type="RefSeq" id="XP_014511687.1"/>
    </source>
</evidence>
<feature type="compositionally biased region" description="Low complexity" evidence="1">
    <location>
        <begin position="52"/>
        <end position="83"/>
    </location>
</feature>
<sequence>MELEPLALQIQVHPPPTPTVHPPPSFAVHHAPTSAVHPRPTPTTEPLPPPVIITLTPPSDPTSIPSSSSRPPSKTVTPSADLDSTGDDDGVDSPLHDRPWIEPYGKGFLPSRVSSQVITRSIKQQYLSPWPTWGAIPKDDRNPFWERFKAQALGRAVHVDEVFAQTHVRKGTNEFVGERSRKTHVKSEHRSAPTPDDTSNAEDDIRQLAANYTTSRGGTLKHQSSFSTTTADEAIVRLTQALEQRNQEIIDLIAEFTNFMALVMSVLPQTGQD</sequence>
<feature type="compositionally biased region" description="Pro residues" evidence="1">
    <location>
        <begin position="39"/>
        <end position="51"/>
    </location>
</feature>
<dbReference type="AlphaFoldDB" id="A0A1S3V0H4"/>
<feature type="region of interest" description="Disordered" evidence="1">
    <location>
        <begin position="177"/>
        <end position="202"/>
    </location>
</feature>
<feature type="compositionally biased region" description="Pro residues" evidence="1">
    <location>
        <begin position="13"/>
        <end position="25"/>
    </location>
</feature>
<gene>
    <name evidence="3" type="primary">LOC106770387</name>
</gene>
<keyword evidence="2" id="KW-1185">Reference proteome</keyword>
<name>A0A1S3V0H4_VIGRR</name>
<evidence type="ECO:0000313" key="2">
    <source>
        <dbReference type="Proteomes" id="UP000087766"/>
    </source>
</evidence>
<dbReference type="KEGG" id="vra:106770387"/>
<dbReference type="GeneID" id="106770387"/>
<accession>A0A1S3V0H4</accession>
<reference evidence="2" key="1">
    <citation type="journal article" date="2014" name="Nat. Commun.">
        <title>Genome sequence of mungbean and insights into evolution within Vigna species.</title>
        <authorList>
            <person name="Kang Y.J."/>
            <person name="Kim S.K."/>
            <person name="Kim M.Y."/>
            <person name="Lestari P."/>
            <person name="Kim K.H."/>
            <person name="Ha B.K."/>
            <person name="Jun T.H."/>
            <person name="Hwang W.J."/>
            <person name="Lee T."/>
            <person name="Lee J."/>
            <person name="Shim S."/>
            <person name="Yoon M.Y."/>
            <person name="Jang Y.E."/>
            <person name="Han K.S."/>
            <person name="Taeprayoon P."/>
            <person name="Yoon N."/>
            <person name="Somta P."/>
            <person name="Tanya P."/>
            <person name="Kim K.S."/>
            <person name="Gwag J.G."/>
            <person name="Moon J.K."/>
            <person name="Lee Y.H."/>
            <person name="Park B.S."/>
            <person name="Bombarely A."/>
            <person name="Doyle J.J."/>
            <person name="Jackson S.A."/>
            <person name="Schafleitner R."/>
            <person name="Srinives P."/>
            <person name="Varshney R.K."/>
            <person name="Lee S.H."/>
        </authorList>
    </citation>
    <scope>NUCLEOTIDE SEQUENCE [LARGE SCALE GENOMIC DNA]</scope>
    <source>
        <strain evidence="2">cv. VC1973A</strain>
    </source>
</reference>